<organism evidence="2 3">
    <name type="scientific">Congzhengia minquanensis</name>
    <dbReference type="NCBI Taxonomy" id="2763657"/>
    <lineage>
        <taxon>Bacteria</taxon>
        <taxon>Bacillati</taxon>
        <taxon>Bacillota</taxon>
        <taxon>Clostridia</taxon>
        <taxon>Eubacteriales</taxon>
        <taxon>Oscillospiraceae</taxon>
        <taxon>Congzhengia</taxon>
    </lineage>
</organism>
<reference evidence="2" key="1">
    <citation type="submission" date="2020-08" db="EMBL/GenBank/DDBJ databases">
        <title>Genome public.</title>
        <authorList>
            <person name="Liu C."/>
            <person name="Sun Q."/>
        </authorList>
    </citation>
    <scope>NUCLEOTIDE SEQUENCE</scope>
    <source>
        <strain evidence="2">H8</strain>
    </source>
</reference>
<dbReference type="AlphaFoldDB" id="A0A926DNR7"/>
<dbReference type="Proteomes" id="UP000611762">
    <property type="component" value="Unassembled WGS sequence"/>
</dbReference>
<evidence type="ECO:0000313" key="3">
    <source>
        <dbReference type="Proteomes" id="UP000611762"/>
    </source>
</evidence>
<sequence length="76" mass="8490">MYNTQKIAERIKLQAKLRGVTMQTMLSEIGLGINTVSQLAKGQVISSIKLAQIADYLDCSVDYLLCRTDNSRILNK</sequence>
<dbReference type="EMBL" id="JACRSU010000003">
    <property type="protein sequence ID" value="MBC8541074.1"/>
    <property type="molecule type" value="Genomic_DNA"/>
</dbReference>
<dbReference type="Gene3D" id="1.10.260.40">
    <property type="entry name" value="lambda repressor-like DNA-binding domains"/>
    <property type="match status" value="1"/>
</dbReference>
<accession>A0A926DNR7</accession>
<dbReference type="SUPFAM" id="SSF47413">
    <property type="entry name" value="lambda repressor-like DNA-binding domains"/>
    <property type="match status" value="1"/>
</dbReference>
<dbReference type="PROSITE" id="PS50943">
    <property type="entry name" value="HTH_CROC1"/>
    <property type="match status" value="1"/>
</dbReference>
<dbReference type="CDD" id="cd00093">
    <property type="entry name" value="HTH_XRE"/>
    <property type="match status" value="1"/>
</dbReference>
<evidence type="ECO:0000313" key="2">
    <source>
        <dbReference type="EMBL" id="MBC8541074.1"/>
    </source>
</evidence>
<dbReference type="SMART" id="SM00530">
    <property type="entry name" value="HTH_XRE"/>
    <property type="match status" value="1"/>
</dbReference>
<dbReference type="InterPro" id="IPR010982">
    <property type="entry name" value="Lambda_DNA-bd_dom_sf"/>
</dbReference>
<proteinExistence type="predicted"/>
<comment type="caution">
    <text evidence="2">The sequence shown here is derived from an EMBL/GenBank/DDBJ whole genome shotgun (WGS) entry which is preliminary data.</text>
</comment>
<protein>
    <submittedName>
        <fullName evidence="2">Helix-turn-helix transcriptional regulator</fullName>
    </submittedName>
</protein>
<evidence type="ECO:0000259" key="1">
    <source>
        <dbReference type="PROSITE" id="PS50943"/>
    </source>
</evidence>
<dbReference type="RefSeq" id="WP_177678733.1">
    <property type="nucleotide sequence ID" value="NZ_JACRSU010000003.1"/>
</dbReference>
<feature type="domain" description="HTH cro/C1-type" evidence="1">
    <location>
        <begin position="11"/>
        <end position="64"/>
    </location>
</feature>
<name>A0A926DNR7_9FIRM</name>
<keyword evidence="3" id="KW-1185">Reference proteome</keyword>
<dbReference type="InterPro" id="IPR001387">
    <property type="entry name" value="Cro/C1-type_HTH"/>
</dbReference>
<gene>
    <name evidence="2" type="ORF">H8698_08830</name>
</gene>
<dbReference type="GO" id="GO:0003677">
    <property type="term" value="F:DNA binding"/>
    <property type="evidence" value="ECO:0007669"/>
    <property type="project" value="InterPro"/>
</dbReference>